<gene>
    <name evidence="1" type="ORF">KXQ929_LOCUS53241</name>
</gene>
<accession>A0A820RGE1</accession>
<evidence type="ECO:0008006" key="3">
    <source>
        <dbReference type="Google" id="ProtNLM"/>
    </source>
</evidence>
<proteinExistence type="predicted"/>
<comment type="caution">
    <text evidence="1">The sequence shown here is derived from an EMBL/GenBank/DDBJ whole genome shotgun (WGS) entry which is preliminary data.</text>
</comment>
<name>A0A820RGE1_9BILA</name>
<evidence type="ECO:0000313" key="2">
    <source>
        <dbReference type="Proteomes" id="UP000663868"/>
    </source>
</evidence>
<sequence length="132" mass="15759">MAMTNNKTHCFTCNKDKITYLCEGCLKNFCLIDLTSHRQIFNEQKPNSHDLALINEINEWELDSIDKIKQKAKNCREIVIKSSRTFLNDTEKKFHDLNEQLKQIHNENEFNEINLNYLRNELIKMREELDNP</sequence>
<dbReference type="Proteomes" id="UP000663868">
    <property type="component" value="Unassembled WGS sequence"/>
</dbReference>
<dbReference type="EMBL" id="CAJOBB010029696">
    <property type="protein sequence ID" value="CAF4438675.1"/>
    <property type="molecule type" value="Genomic_DNA"/>
</dbReference>
<evidence type="ECO:0000313" key="1">
    <source>
        <dbReference type="EMBL" id="CAF4438675.1"/>
    </source>
</evidence>
<feature type="non-terminal residue" evidence="1">
    <location>
        <position position="132"/>
    </location>
</feature>
<reference evidence="1" key="1">
    <citation type="submission" date="2021-02" db="EMBL/GenBank/DDBJ databases">
        <authorList>
            <person name="Nowell W R."/>
        </authorList>
    </citation>
    <scope>NUCLEOTIDE SEQUENCE</scope>
</reference>
<protein>
    <recommendedName>
        <fullName evidence="3">B box-type domain-containing protein</fullName>
    </recommendedName>
</protein>
<organism evidence="1 2">
    <name type="scientific">Adineta steineri</name>
    <dbReference type="NCBI Taxonomy" id="433720"/>
    <lineage>
        <taxon>Eukaryota</taxon>
        <taxon>Metazoa</taxon>
        <taxon>Spiralia</taxon>
        <taxon>Gnathifera</taxon>
        <taxon>Rotifera</taxon>
        <taxon>Eurotatoria</taxon>
        <taxon>Bdelloidea</taxon>
        <taxon>Adinetida</taxon>
        <taxon>Adinetidae</taxon>
        <taxon>Adineta</taxon>
    </lineage>
</organism>
<dbReference type="AlphaFoldDB" id="A0A820RGE1"/>